<keyword evidence="2" id="KW-1185">Reference proteome</keyword>
<proteinExistence type="predicted"/>
<protein>
    <recommendedName>
        <fullName evidence="3">OmdA domain containing protein</fullName>
    </recommendedName>
</protein>
<dbReference type="EMBL" id="RCUX01000001">
    <property type="protein sequence ID" value="RLP77974.1"/>
    <property type="molecule type" value="Genomic_DNA"/>
</dbReference>
<comment type="caution">
    <text evidence="1">The sequence shown here is derived from an EMBL/GenBank/DDBJ whole genome shotgun (WGS) entry which is preliminary data.</text>
</comment>
<evidence type="ECO:0008006" key="3">
    <source>
        <dbReference type="Google" id="ProtNLM"/>
    </source>
</evidence>
<sequence>MSATESSAQGPEGQLVVADVTAWRAWLDTHEETSDGVWLHLAKKGTREPTTLTYAQALEEALCSGWIDGQKRSFDAATFLQRFTPRRRASMWSARNVGIIAELDAAGRIRPRGHAEVAAARADGRWDRAYAGSADARVPAELAAALADIAGATATFEGLSAAARYSILHPVITAPNPKTLAARIERAVEKIRVEMNAEEPQTERE</sequence>
<dbReference type="Proteomes" id="UP000272503">
    <property type="component" value="Unassembled WGS sequence"/>
</dbReference>
<dbReference type="Pfam" id="PF13376">
    <property type="entry name" value="OmdA"/>
    <property type="match status" value="1"/>
</dbReference>
<evidence type="ECO:0000313" key="1">
    <source>
        <dbReference type="EMBL" id="RLP77974.1"/>
    </source>
</evidence>
<organism evidence="1 2">
    <name type="scientific">Mycetocola tolaasinivorans</name>
    <dbReference type="NCBI Taxonomy" id="76635"/>
    <lineage>
        <taxon>Bacteria</taxon>
        <taxon>Bacillati</taxon>
        <taxon>Actinomycetota</taxon>
        <taxon>Actinomycetes</taxon>
        <taxon>Micrococcales</taxon>
        <taxon>Microbacteriaceae</taxon>
        <taxon>Mycetocola</taxon>
    </lineage>
</organism>
<dbReference type="AlphaFoldDB" id="A0A3L7ADB9"/>
<dbReference type="RefSeq" id="WP_121647067.1">
    <property type="nucleotide sequence ID" value="NZ_RCUX01000001.1"/>
</dbReference>
<accession>A0A3L7ADB9</accession>
<name>A0A3L7ADB9_9MICO</name>
<dbReference type="OrthoDB" id="9796999at2"/>
<gene>
    <name evidence="1" type="ORF">D9V32_01185</name>
</gene>
<reference evidence="1 2" key="1">
    <citation type="submission" date="2018-10" db="EMBL/GenBank/DDBJ databases">
        <authorList>
            <person name="Li J."/>
        </authorList>
    </citation>
    <scope>NUCLEOTIDE SEQUENCE [LARGE SCALE GENOMIC DNA]</scope>
    <source>
        <strain evidence="1 2">IF 016277</strain>
    </source>
</reference>
<evidence type="ECO:0000313" key="2">
    <source>
        <dbReference type="Proteomes" id="UP000272503"/>
    </source>
</evidence>